<evidence type="ECO:0000256" key="2">
    <source>
        <dbReference type="ARBA" id="ARBA00022771"/>
    </source>
</evidence>
<dbReference type="Gene3D" id="3.30.40.10">
    <property type="entry name" value="Zinc/RING finger domain, C3HC4 (zinc finger)"/>
    <property type="match status" value="2"/>
</dbReference>
<dbReference type="OrthoDB" id="20839at2759"/>
<evidence type="ECO:0000313" key="8">
    <source>
        <dbReference type="Proteomes" id="UP000095751"/>
    </source>
</evidence>
<dbReference type="InterPro" id="IPR001965">
    <property type="entry name" value="Znf_PHD"/>
</dbReference>
<dbReference type="CDD" id="cd15492">
    <property type="entry name" value="PHD_BRPF_JADE_like"/>
    <property type="match status" value="1"/>
</dbReference>
<dbReference type="AlphaFoldDB" id="A0A1E7ER11"/>
<dbReference type="GO" id="GO:0008270">
    <property type="term" value="F:zinc ion binding"/>
    <property type="evidence" value="ECO:0007669"/>
    <property type="project" value="UniProtKB-KW"/>
</dbReference>
<dbReference type="InterPro" id="IPR011011">
    <property type="entry name" value="Znf_FYVE_PHD"/>
</dbReference>
<dbReference type="PROSITE" id="PS01359">
    <property type="entry name" value="ZF_PHD_1"/>
    <property type="match status" value="1"/>
</dbReference>
<evidence type="ECO:0000313" key="7">
    <source>
        <dbReference type="EMBL" id="OEU08460.1"/>
    </source>
</evidence>
<keyword evidence="3" id="KW-0862">Zinc</keyword>
<dbReference type="Pfam" id="PF13832">
    <property type="entry name" value="zf-HC5HC2H_2"/>
    <property type="match status" value="1"/>
</dbReference>
<gene>
    <name evidence="7" type="ORF">FRACYDRAFT_196416</name>
</gene>
<feature type="domain" description="PHD-type" evidence="6">
    <location>
        <begin position="56"/>
        <end position="163"/>
    </location>
</feature>
<organism evidence="7 8">
    <name type="scientific">Fragilariopsis cylindrus CCMP1102</name>
    <dbReference type="NCBI Taxonomy" id="635003"/>
    <lineage>
        <taxon>Eukaryota</taxon>
        <taxon>Sar</taxon>
        <taxon>Stramenopiles</taxon>
        <taxon>Ochrophyta</taxon>
        <taxon>Bacillariophyta</taxon>
        <taxon>Bacillariophyceae</taxon>
        <taxon>Bacillariophycidae</taxon>
        <taxon>Bacillariales</taxon>
        <taxon>Bacillariaceae</taxon>
        <taxon>Fragilariopsis</taxon>
    </lineage>
</organism>
<dbReference type="InterPro" id="IPR013083">
    <property type="entry name" value="Znf_RING/FYVE/PHD"/>
</dbReference>
<feature type="non-terminal residue" evidence="7">
    <location>
        <position position="163"/>
    </location>
</feature>
<accession>A0A1E7ER11</accession>
<name>A0A1E7ER11_9STRA</name>
<dbReference type="KEGG" id="fcy:FRACYDRAFT_196416"/>
<reference evidence="7 8" key="1">
    <citation type="submission" date="2016-09" db="EMBL/GenBank/DDBJ databases">
        <title>Extensive genetic diversity and differential bi-allelic expression allows diatom success in the polar Southern Ocean.</title>
        <authorList>
            <consortium name="DOE Joint Genome Institute"/>
            <person name="Mock T."/>
            <person name="Otillar R.P."/>
            <person name="Strauss J."/>
            <person name="Dupont C."/>
            <person name="Frickenhaus S."/>
            <person name="Maumus F."/>
            <person name="Mcmullan M."/>
            <person name="Sanges R."/>
            <person name="Schmutz J."/>
            <person name="Toseland A."/>
            <person name="Valas R."/>
            <person name="Veluchamy A."/>
            <person name="Ward B.J."/>
            <person name="Allen A."/>
            <person name="Barry K."/>
            <person name="Falciatore A."/>
            <person name="Ferrante M."/>
            <person name="Fortunato A.E."/>
            <person name="Gloeckner G."/>
            <person name="Gruber A."/>
            <person name="Hipkin R."/>
            <person name="Janech M."/>
            <person name="Kroth P."/>
            <person name="Leese F."/>
            <person name="Lindquist E."/>
            <person name="Lyon B.R."/>
            <person name="Martin J."/>
            <person name="Mayer C."/>
            <person name="Parker M."/>
            <person name="Quesneville H."/>
            <person name="Raymond J."/>
            <person name="Uhlig C."/>
            <person name="Valentin K.U."/>
            <person name="Worden A.Z."/>
            <person name="Armbrust E.V."/>
            <person name="Bowler C."/>
            <person name="Green B."/>
            <person name="Moulton V."/>
            <person name="Van Oosterhout C."/>
            <person name="Grigoriev I."/>
        </authorList>
    </citation>
    <scope>NUCLEOTIDE SEQUENCE [LARGE SCALE GENOMIC DNA]</scope>
    <source>
        <strain evidence="7 8">CCMP1102</strain>
    </source>
</reference>
<keyword evidence="8" id="KW-1185">Reference proteome</keyword>
<dbReference type="InterPro" id="IPR019786">
    <property type="entry name" value="Zinc_finger_PHD-type_CS"/>
</dbReference>
<dbReference type="InterPro" id="IPR019787">
    <property type="entry name" value="Znf_PHD-finger"/>
</dbReference>
<evidence type="ECO:0000256" key="3">
    <source>
        <dbReference type="ARBA" id="ARBA00022833"/>
    </source>
</evidence>
<keyword evidence="2 4" id="KW-0863">Zinc-finger</keyword>
<dbReference type="PANTHER" id="PTHR13793:SF107">
    <property type="entry name" value="BROMODOMAIN-CONTAINING PROTEIN HOMOLOG"/>
    <property type="match status" value="1"/>
</dbReference>
<keyword evidence="1" id="KW-0479">Metal-binding</keyword>
<dbReference type="Proteomes" id="UP000095751">
    <property type="component" value="Unassembled WGS sequence"/>
</dbReference>
<dbReference type="InParanoid" id="A0A1E7ER11"/>
<dbReference type="InterPro" id="IPR050701">
    <property type="entry name" value="Histone_Mod_Regulator"/>
</dbReference>
<dbReference type="SMART" id="SM00249">
    <property type="entry name" value="PHD"/>
    <property type="match status" value="1"/>
</dbReference>
<dbReference type="Pfam" id="PF13831">
    <property type="entry name" value="PHD_2"/>
    <property type="match status" value="1"/>
</dbReference>
<dbReference type="InterPro" id="IPR034732">
    <property type="entry name" value="EPHD"/>
</dbReference>
<evidence type="ECO:0000256" key="1">
    <source>
        <dbReference type="ARBA" id="ARBA00022723"/>
    </source>
</evidence>
<sequence>MNAVCSICNDGEVTPDNQILFCEACNVAVHQICYGVEKIPEDGATATTRPDLPPLPIVCELCPVKHGAFTRLDTPMSASDDSSVTKWVHMTCAKWQGLNMVNLPDASLLEDSNGRIFIQNNNRCGLCGMKSGFKVKCADGHCHAHGEKNKGYFFHVTCARQAG</sequence>
<dbReference type="EMBL" id="KV784380">
    <property type="protein sequence ID" value="OEU08460.1"/>
    <property type="molecule type" value="Genomic_DNA"/>
</dbReference>
<protein>
    <submittedName>
        <fullName evidence="7">Uncharacterized protein</fullName>
    </submittedName>
</protein>
<evidence type="ECO:0000259" key="5">
    <source>
        <dbReference type="PROSITE" id="PS50016"/>
    </source>
</evidence>
<dbReference type="PROSITE" id="PS50016">
    <property type="entry name" value="ZF_PHD_2"/>
    <property type="match status" value="1"/>
</dbReference>
<dbReference type="SUPFAM" id="SSF57903">
    <property type="entry name" value="FYVE/PHD zinc finger"/>
    <property type="match status" value="1"/>
</dbReference>
<proteinExistence type="predicted"/>
<dbReference type="GO" id="GO:0006357">
    <property type="term" value="P:regulation of transcription by RNA polymerase II"/>
    <property type="evidence" value="ECO:0007669"/>
    <property type="project" value="TreeGrafter"/>
</dbReference>
<evidence type="ECO:0000256" key="4">
    <source>
        <dbReference type="PROSITE-ProRule" id="PRU00146"/>
    </source>
</evidence>
<dbReference type="PANTHER" id="PTHR13793">
    <property type="entry name" value="PHD FINGER PROTEINS"/>
    <property type="match status" value="1"/>
</dbReference>
<evidence type="ECO:0000259" key="6">
    <source>
        <dbReference type="PROSITE" id="PS51805"/>
    </source>
</evidence>
<dbReference type="PROSITE" id="PS51805">
    <property type="entry name" value="EPHD"/>
    <property type="match status" value="1"/>
</dbReference>
<feature type="domain" description="PHD-type" evidence="5">
    <location>
        <begin position="2"/>
        <end position="65"/>
    </location>
</feature>